<dbReference type="GO" id="GO:0032259">
    <property type="term" value="P:methylation"/>
    <property type="evidence" value="ECO:0007669"/>
    <property type="project" value="UniProtKB-KW"/>
</dbReference>
<accession>A0A2Z5XBC3</accession>
<reference evidence="1 2" key="1">
    <citation type="submission" date="2018-01" db="EMBL/GenBank/DDBJ databases">
        <title>Genome sequence of Mycobacterium phage Y20.</title>
        <authorList>
            <person name="Uchiyama J."/>
            <person name="Matsuzaki S."/>
        </authorList>
    </citation>
    <scope>NUCLEOTIDE SEQUENCE [LARGE SCALE GENOMIC DNA]</scope>
</reference>
<organism evidence="1 2">
    <name type="scientific">Mycobacterium phage Y10</name>
    <dbReference type="NCBI Taxonomy" id="2072010"/>
    <lineage>
        <taxon>Viruses</taxon>
        <taxon>Duplodnaviria</taxon>
        <taxon>Heunggongvirae</taxon>
        <taxon>Uroviricota</taxon>
        <taxon>Caudoviricetes</taxon>
        <taxon>Weiservirinae</taxon>
        <taxon>Fionnbharthvirus</taxon>
        <taxon>Fionnbharthvirus fionnbharth</taxon>
    </lineage>
</organism>
<protein>
    <submittedName>
        <fullName evidence="1">Putative methyltransferase</fullName>
    </submittedName>
</protein>
<evidence type="ECO:0000313" key="2">
    <source>
        <dbReference type="Proteomes" id="UP000250049"/>
    </source>
</evidence>
<sequence>MERVVIEVDGIKTFSNKAALDALAELAAAVPADQAIVEVGVYRGGSLRTIALRASAHVYGVDTWGLEGAYASGSESAANYGIDNMMIAQRAVAELPHVTLVRAFSADAAHDYDGPAIGLLYVDGEHTYDAVLTDFHAWRPYLAPEAVVAFDDYRASHRPVVDAVRRLVRDGHLAAPSVAGGRLAVCQRAQRDLGE</sequence>
<proteinExistence type="predicted"/>
<dbReference type="GO" id="GO:0008168">
    <property type="term" value="F:methyltransferase activity"/>
    <property type="evidence" value="ECO:0007669"/>
    <property type="project" value="UniProtKB-KW"/>
</dbReference>
<dbReference type="EMBL" id="AP018471">
    <property type="protein sequence ID" value="BBC43561.1"/>
    <property type="molecule type" value="Genomic_DNA"/>
</dbReference>
<keyword evidence="1" id="KW-0489">Methyltransferase</keyword>
<dbReference type="InterPro" id="IPR029063">
    <property type="entry name" value="SAM-dependent_MTases_sf"/>
</dbReference>
<dbReference type="Pfam" id="PF13578">
    <property type="entry name" value="Methyltransf_24"/>
    <property type="match status" value="1"/>
</dbReference>
<dbReference type="SUPFAM" id="SSF53335">
    <property type="entry name" value="S-adenosyl-L-methionine-dependent methyltransferases"/>
    <property type="match status" value="1"/>
</dbReference>
<name>A0A2Z5XBC3_9CAUD</name>
<keyword evidence="1" id="KW-0808">Transferase</keyword>
<dbReference type="Gene3D" id="3.40.50.150">
    <property type="entry name" value="Vaccinia Virus protein VP39"/>
    <property type="match status" value="1"/>
</dbReference>
<dbReference type="Proteomes" id="UP000250049">
    <property type="component" value="Segment"/>
</dbReference>
<evidence type="ECO:0000313" key="1">
    <source>
        <dbReference type="EMBL" id="BBC43561.1"/>
    </source>
</evidence>